<evidence type="ECO:0000259" key="1">
    <source>
        <dbReference type="Pfam" id="PF12697"/>
    </source>
</evidence>
<reference evidence="2 3" key="1">
    <citation type="submission" date="2020-04" db="EMBL/GenBank/DDBJ databases">
        <title>Novosphingobium sp. TW-4 isolated from soil.</title>
        <authorList>
            <person name="Dahal R.H."/>
            <person name="Chaudhary D.K."/>
        </authorList>
    </citation>
    <scope>NUCLEOTIDE SEQUENCE [LARGE SCALE GENOMIC DNA]</scope>
    <source>
        <strain evidence="2 3">TW-4</strain>
    </source>
</reference>
<dbReference type="Gene3D" id="3.40.50.1820">
    <property type="entry name" value="alpha/beta hydrolase"/>
    <property type="match status" value="1"/>
</dbReference>
<organism evidence="2 3">
    <name type="scientific">Novosphingobium olei</name>
    <dbReference type="NCBI Taxonomy" id="2728851"/>
    <lineage>
        <taxon>Bacteria</taxon>
        <taxon>Pseudomonadati</taxon>
        <taxon>Pseudomonadota</taxon>
        <taxon>Alphaproteobacteria</taxon>
        <taxon>Sphingomonadales</taxon>
        <taxon>Sphingomonadaceae</taxon>
        <taxon>Novosphingobium</taxon>
    </lineage>
</organism>
<dbReference type="Pfam" id="PF12697">
    <property type="entry name" value="Abhydrolase_6"/>
    <property type="match status" value="1"/>
</dbReference>
<keyword evidence="2" id="KW-0378">Hydrolase</keyword>
<sequence>MAERTVYFHGIPGSGGELALFGAEIAAKAAGFIVPDRTQAGPAEATARFSALAAAIRTQAEGAPLRLVGFSLGAAAALRVAPHLGTQVVGIDLVSAAAPLSTGDYLGAMAGAPVFRAARTSPLLLAAMVGAQGLFARLAPGKLYAALFASAQGADLALRDDLQFRAGMVRVLSHGLGRGAPGYRREILHYVGDWAAELAHVSQPVRLWHGRADNWSPVSMAEALATHLPRCEPPRLFDGLSHYSTLRRYLSER</sequence>
<dbReference type="InterPro" id="IPR029058">
    <property type="entry name" value="AB_hydrolase_fold"/>
</dbReference>
<evidence type="ECO:0000313" key="3">
    <source>
        <dbReference type="Proteomes" id="UP000583556"/>
    </source>
</evidence>
<dbReference type="EMBL" id="JABBGM010000001">
    <property type="protein sequence ID" value="NML92182.1"/>
    <property type="molecule type" value="Genomic_DNA"/>
</dbReference>
<protein>
    <submittedName>
        <fullName evidence="2">Alpha/beta hydrolase</fullName>
    </submittedName>
</protein>
<dbReference type="GO" id="GO:0016787">
    <property type="term" value="F:hydrolase activity"/>
    <property type="evidence" value="ECO:0007669"/>
    <property type="project" value="UniProtKB-KW"/>
</dbReference>
<dbReference type="InterPro" id="IPR000073">
    <property type="entry name" value="AB_hydrolase_1"/>
</dbReference>
<feature type="domain" description="AB hydrolase-1" evidence="1">
    <location>
        <begin position="8"/>
        <end position="244"/>
    </location>
</feature>
<comment type="caution">
    <text evidence="2">The sequence shown here is derived from an EMBL/GenBank/DDBJ whole genome shotgun (WGS) entry which is preliminary data.</text>
</comment>
<gene>
    <name evidence="2" type="ORF">HHL27_00670</name>
</gene>
<evidence type="ECO:0000313" key="2">
    <source>
        <dbReference type="EMBL" id="NML92182.1"/>
    </source>
</evidence>
<dbReference type="Proteomes" id="UP000583556">
    <property type="component" value="Unassembled WGS sequence"/>
</dbReference>
<dbReference type="RefSeq" id="WP_169491458.1">
    <property type="nucleotide sequence ID" value="NZ_JABBGM010000001.1"/>
</dbReference>
<proteinExistence type="predicted"/>
<dbReference type="AlphaFoldDB" id="A0A7Y0G915"/>
<accession>A0A7Y0G915</accession>
<keyword evidence="3" id="KW-1185">Reference proteome</keyword>
<dbReference type="SUPFAM" id="SSF53474">
    <property type="entry name" value="alpha/beta-Hydrolases"/>
    <property type="match status" value="1"/>
</dbReference>
<name>A0A7Y0G915_9SPHN</name>